<dbReference type="InterPro" id="IPR001753">
    <property type="entry name" value="Enoyl-CoA_hydra/iso"/>
</dbReference>
<evidence type="ECO:0000313" key="2">
    <source>
        <dbReference type="EMBL" id="RAS17757.1"/>
    </source>
</evidence>
<dbReference type="Gene3D" id="3.90.226.10">
    <property type="entry name" value="2-enoyl-CoA Hydratase, Chain A, domain 1"/>
    <property type="match status" value="1"/>
</dbReference>
<dbReference type="EMBL" id="QLTK01000045">
    <property type="protein sequence ID" value="RAS17757.1"/>
    <property type="molecule type" value="Genomic_DNA"/>
</dbReference>
<dbReference type="Pfam" id="PF00378">
    <property type="entry name" value="ECH_1"/>
    <property type="match status" value="1"/>
</dbReference>
<protein>
    <submittedName>
        <fullName evidence="2">Enoyl-CoA hydratase/carnithine racemase</fullName>
    </submittedName>
</protein>
<dbReference type="InterPro" id="IPR051683">
    <property type="entry name" value="Enoyl-CoA_Hydratase/Isomerase"/>
</dbReference>
<name>A0A329B7S4_9BURK</name>
<dbReference type="PANTHER" id="PTHR42964:SF1">
    <property type="entry name" value="POLYKETIDE BIOSYNTHESIS ENOYL-COA HYDRATASE PKSH-RELATED"/>
    <property type="match status" value="1"/>
</dbReference>
<comment type="caution">
    <text evidence="2">The sequence shown here is derived from an EMBL/GenBank/DDBJ whole genome shotgun (WGS) entry which is preliminary data.</text>
</comment>
<accession>A0A329B7S4</accession>
<comment type="similarity">
    <text evidence="1">Belongs to the enoyl-CoA hydratase/isomerase family.</text>
</comment>
<proteinExistence type="inferred from homology"/>
<gene>
    <name evidence="2" type="ORF">BX591_14529</name>
</gene>
<dbReference type="GO" id="GO:0003824">
    <property type="term" value="F:catalytic activity"/>
    <property type="evidence" value="ECO:0007669"/>
    <property type="project" value="UniProtKB-ARBA"/>
</dbReference>
<dbReference type="PANTHER" id="PTHR42964">
    <property type="entry name" value="ENOYL-COA HYDRATASE"/>
    <property type="match status" value="1"/>
</dbReference>
<dbReference type="Proteomes" id="UP000248918">
    <property type="component" value="Unassembled WGS sequence"/>
</dbReference>
<dbReference type="CDD" id="cd06558">
    <property type="entry name" value="crotonase-like"/>
    <property type="match status" value="1"/>
</dbReference>
<sequence length="270" mass="28627">MSQNISEVVLTERRGNALWISINRVERRNALNPDVIAGIHASIVAAGSDPSIRAIVLTGAGDKAFCAGADLSRGTGVFAADLDEPTTDFGRLARAVHQSGIPLIARINGACVAGGMGLMALCDLAVVADHARFGLPESKVGVFPMQVLVYLRKMLAPRHVNYLCLTGELINAGQALEMGLANEVVPYAHLDERVEALVASIAQTSPIAVRRGKYAIAAMSDMNFDAALAFAETQIALASRTDDAKEGLAAFSDRRAPRWVPFTSGTNQND</sequence>
<evidence type="ECO:0000313" key="3">
    <source>
        <dbReference type="Proteomes" id="UP000248918"/>
    </source>
</evidence>
<organism evidence="2 3">
    <name type="scientific">Paraburkholderia bryophila</name>
    <dbReference type="NCBI Taxonomy" id="420952"/>
    <lineage>
        <taxon>Bacteria</taxon>
        <taxon>Pseudomonadati</taxon>
        <taxon>Pseudomonadota</taxon>
        <taxon>Betaproteobacteria</taxon>
        <taxon>Burkholderiales</taxon>
        <taxon>Burkholderiaceae</taxon>
        <taxon>Paraburkholderia</taxon>
    </lineage>
</organism>
<dbReference type="OrthoDB" id="9774843at2"/>
<dbReference type="InterPro" id="IPR014748">
    <property type="entry name" value="Enoyl-CoA_hydra_C"/>
</dbReference>
<dbReference type="Gene3D" id="1.10.12.10">
    <property type="entry name" value="Lyase 2-enoyl-coa Hydratase, Chain A, domain 2"/>
    <property type="match status" value="1"/>
</dbReference>
<dbReference type="InterPro" id="IPR029045">
    <property type="entry name" value="ClpP/crotonase-like_dom_sf"/>
</dbReference>
<dbReference type="AlphaFoldDB" id="A0A329B7S4"/>
<dbReference type="SUPFAM" id="SSF52096">
    <property type="entry name" value="ClpP/crotonase"/>
    <property type="match status" value="1"/>
</dbReference>
<reference evidence="2 3" key="1">
    <citation type="submission" date="2018-06" db="EMBL/GenBank/DDBJ databases">
        <title>Genomic Encyclopedia of Type Strains, Phase III (KMG-III): the genomes of soil and plant-associated and newly described type strains.</title>
        <authorList>
            <person name="Whitman W."/>
        </authorList>
    </citation>
    <scope>NUCLEOTIDE SEQUENCE [LARGE SCALE GENOMIC DNA]</scope>
    <source>
        <strain evidence="2 3">LMG 23644</strain>
    </source>
</reference>
<dbReference type="RefSeq" id="WP_111935704.1">
    <property type="nucleotide sequence ID" value="NZ_CADFFP010000013.1"/>
</dbReference>
<evidence type="ECO:0000256" key="1">
    <source>
        <dbReference type="ARBA" id="ARBA00005254"/>
    </source>
</evidence>